<reference evidence="2 3" key="1">
    <citation type="journal article" date="2023" name="G3 (Bethesda)">
        <title>A chromosome-length genome assembly and annotation of blackberry (Rubus argutus, cv. 'Hillquist').</title>
        <authorList>
            <person name="Bruna T."/>
            <person name="Aryal R."/>
            <person name="Dudchenko O."/>
            <person name="Sargent D.J."/>
            <person name="Mead D."/>
            <person name="Buti M."/>
            <person name="Cavallini A."/>
            <person name="Hytonen T."/>
            <person name="Andres J."/>
            <person name="Pham M."/>
            <person name="Weisz D."/>
            <person name="Mascagni F."/>
            <person name="Usai G."/>
            <person name="Natali L."/>
            <person name="Bassil N."/>
            <person name="Fernandez G.E."/>
            <person name="Lomsadze A."/>
            <person name="Armour M."/>
            <person name="Olukolu B."/>
            <person name="Poorten T."/>
            <person name="Britton C."/>
            <person name="Davik J."/>
            <person name="Ashrafi H."/>
            <person name="Aiden E.L."/>
            <person name="Borodovsky M."/>
            <person name="Worthington M."/>
        </authorList>
    </citation>
    <scope>NUCLEOTIDE SEQUENCE [LARGE SCALE GENOMIC DNA]</scope>
    <source>
        <strain evidence="2">PI 553951</strain>
    </source>
</reference>
<comment type="caution">
    <text evidence="2">The sequence shown here is derived from an EMBL/GenBank/DDBJ whole genome shotgun (WGS) entry which is preliminary data.</text>
</comment>
<sequence>MEVIKARLLSLILLLSSSLFLPSRPFSFSGGNPSTEYDPKCIARSCQEAAGIDVQYCKDKYASYCEVASDYKKPMSELAQCQQRCEEKREPRQRQQCQSRCLHHGHHHQEYQQCMQICQGSGTTAARSPELCRKVCRQEQGEEYLSVWHSNPDRDKGKLYLKCMDRCKTSQEPQLCLRMCMQGEGEGEPTRKYSDQ</sequence>
<gene>
    <name evidence="2" type="ORF">M0R45_020454</name>
</gene>
<dbReference type="EMBL" id="JBEDUW010000004">
    <property type="protein sequence ID" value="KAK9933253.1"/>
    <property type="molecule type" value="Genomic_DNA"/>
</dbReference>
<dbReference type="AlphaFoldDB" id="A0AAW1XBL5"/>
<keyword evidence="1" id="KW-0732">Signal</keyword>
<feature type="signal peptide" evidence="1">
    <location>
        <begin position="1"/>
        <end position="25"/>
    </location>
</feature>
<feature type="chain" id="PRO_5043856109" evidence="1">
    <location>
        <begin position="26"/>
        <end position="196"/>
    </location>
</feature>
<organism evidence="2 3">
    <name type="scientific">Rubus argutus</name>
    <name type="common">Southern blackberry</name>
    <dbReference type="NCBI Taxonomy" id="59490"/>
    <lineage>
        <taxon>Eukaryota</taxon>
        <taxon>Viridiplantae</taxon>
        <taxon>Streptophyta</taxon>
        <taxon>Embryophyta</taxon>
        <taxon>Tracheophyta</taxon>
        <taxon>Spermatophyta</taxon>
        <taxon>Magnoliopsida</taxon>
        <taxon>eudicotyledons</taxon>
        <taxon>Gunneridae</taxon>
        <taxon>Pentapetalae</taxon>
        <taxon>rosids</taxon>
        <taxon>fabids</taxon>
        <taxon>Rosales</taxon>
        <taxon>Rosaceae</taxon>
        <taxon>Rosoideae</taxon>
        <taxon>Rosoideae incertae sedis</taxon>
        <taxon>Rubus</taxon>
    </lineage>
</organism>
<evidence type="ECO:0000313" key="2">
    <source>
        <dbReference type="EMBL" id="KAK9933253.1"/>
    </source>
</evidence>
<accession>A0AAW1XBL5</accession>
<proteinExistence type="predicted"/>
<evidence type="ECO:0000256" key="1">
    <source>
        <dbReference type="SAM" id="SignalP"/>
    </source>
</evidence>
<dbReference type="Proteomes" id="UP001457282">
    <property type="component" value="Unassembled WGS sequence"/>
</dbReference>
<keyword evidence="3" id="KW-1185">Reference proteome</keyword>
<evidence type="ECO:0000313" key="3">
    <source>
        <dbReference type="Proteomes" id="UP001457282"/>
    </source>
</evidence>
<name>A0AAW1XBL5_RUBAR</name>
<protein>
    <submittedName>
        <fullName evidence="2">Uncharacterized protein</fullName>
    </submittedName>
</protein>